<evidence type="ECO:0000256" key="11">
    <source>
        <dbReference type="ARBA" id="ARBA00060547"/>
    </source>
</evidence>
<evidence type="ECO:0000256" key="8">
    <source>
        <dbReference type="ARBA" id="ARBA00022833"/>
    </source>
</evidence>
<evidence type="ECO:0000313" key="12">
    <source>
        <dbReference type="EMBL" id="MCR1899513.1"/>
    </source>
</evidence>
<evidence type="ECO:0000256" key="10">
    <source>
        <dbReference type="ARBA" id="ARBA00048496"/>
    </source>
</evidence>
<keyword evidence="6" id="KW-0479">Metal-binding</keyword>
<gene>
    <name evidence="12" type="ORF">NSA47_11000</name>
</gene>
<evidence type="ECO:0000256" key="5">
    <source>
        <dbReference type="ARBA" id="ARBA00014889"/>
    </source>
</evidence>
<evidence type="ECO:0000256" key="1">
    <source>
        <dbReference type="ARBA" id="ARBA00001947"/>
    </source>
</evidence>
<dbReference type="AlphaFoldDB" id="A0AAE3HIX2"/>
<comment type="function">
    <text evidence="2">Catalyzes the hydrolysis of N-formyl-L-kynurenine to L-kynurenine, the second step in the kynurenine pathway of tryptophan degradation.</text>
</comment>
<dbReference type="Proteomes" id="UP001205748">
    <property type="component" value="Unassembled WGS sequence"/>
</dbReference>
<comment type="cofactor">
    <cofactor evidence="1">
        <name>Zn(2+)</name>
        <dbReference type="ChEBI" id="CHEBI:29105"/>
    </cofactor>
</comment>
<dbReference type="EC" id="3.5.1.9" evidence="4"/>
<comment type="pathway">
    <text evidence="11">Amino-acid degradation; L-tryptophan degradation via kynurenine pathway; L-kynurenine from L-tryptophan: step 2/2.</text>
</comment>
<dbReference type="GO" id="GO:0046872">
    <property type="term" value="F:metal ion binding"/>
    <property type="evidence" value="ECO:0007669"/>
    <property type="project" value="UniProtKB-KW"/>
</dbReference>
<dbReference type="Gene3D" id="3.50.30.50">
    <property type="entry name" value="Putative cyclase"/>
    <property type="match status" value="1"/>
</dbReference>
<comment type="caution">
    <text evidence="12">The sequence shown here is derived from an EMBL/GenBank/DDBJ whole genome shotgun (WGS) entry which is preliminary data.</text>
</comment>
<evidence type="ECO:0000256" key="4">
    <source>
        <dbReference type="ARBA" id="ARBA00012930"/>
    </source>
</evidence>
<keyword evidence="13" id="KW-1185">Reference proteome</keyword>
<dbReference type="PANTHER" id="PTHR31118">
    <property type="entry name" value="CYCLASE-LIKE PROTEIN 2"/>
    <property type="match status" value="1"/>
</dbReference>
<sequence length="208" mass="23554">MKIYDISMEITHDMMVYKNREEKRPHLKTSRDFTTGSVYESIITMDLHTGTHMDAPLHMMQGGDTIDRQDLSKTIVKCKVLDVTKAQKSVSKKHLENKDIQKGDFILLKTRNSFEDVFNVEFIYLDKEGAQYLKEKEVIGVGIDALGIERAQSNHDTHHTLMKADILIIEGLVLKDVEEGEYTLIALPLKIKGGEASPVRAVLIQGNL</sequence>
<evidence type="ECO:0000256" key="2">
    <source>
        <dbReference type="ARBA" id="ARBA00002204"/>
    </source>
</evidence>
<evidence type="ECO:0000256" key="3">
    <source>
        <dbReference type="ARBA" id="ARBA00011738"/>
    </source>
</evidence>
<dbReference type="RefSeq" id="WP_257531962.1">
    <property type="nucleotide sequence ID" value="NZ_JANKAS010000010.1"/>
</dbReference>
<organism evidence="12 13">
    <name type="scientific">Irregularibacter muris</name>
    <dbReference type="NCBI Taxonomy" id="1796619"/>
    <lineage>
        <taxon>Bacteria</taxon>
        <taxon>Bacillati</taxon>
        <taxon>Bacillota</taxon>
        <taxon>Clostridia</taxon>
        <taxon>Eubacteriales</taxon>
        <taxon>Eubacteriaceae</taxon>
        <taxon>Irregularibacter</taxon>
    </lineage>
</organism>
<reference evidence="12" key="1">
    <citation type="submission" date="2022-07" db="EMBL/GenBank/DDBJ databases">
        <title>Enhanced cultured diversity of the mouse gut microbiota enables custom-made synthetic communities.</title>
        <authorList>
            <person name="Afrizal A."/>
        </authorList>
    </citation>
    <scope>NUCLEOTIDE SEQUENCE</scope>
    <source>
        <strain evidence="12">DSM 28593</strain>
    </source>
</reference>
<accession>A0AAE3HIX2</accession>
<protein>
    <recommendedName>
        <fullName evidence="5">Kynurenine formamidase</fullName>
        <ecNumber evidence="4">3.5.1.9</ecNumber>
    </recommendedName>
</protein>
<proteinExistence type="predicted"/>
<evidence type="ECO:0000256" key="6">
    <source>
        <dbReference type="ARBA" id="ARBA00022723"/>
    </source>
</evidence>
<evidence type="ECO:0000256" key="7">
    <source>
        <dbReference type="ARBA" id="ARBA00022801"/>
    </source>
</evidence>
<dbReference type="FunFam" id="3.50.30.50:FF:000001">
    <property type="entry name" value="Kynurenine formamidase"/>
    <property type="match status" value="1"/>
</dbReference>
<keyword evidence="8" id="KW-0862">Zinc</keyword>
<comment type="subunit">
    <text evidence="3">Homodimer.</text>
</comment>
<evidence type="ECO:0000313" key="13">
    <source>
        <dbReference type="Proteomes" id="UP001205748"/>
    </source>
</evidence>
<dbReference type="SUPFAM" id="SSF102198">
    <property type="entry name" value="Putative cyclase"/>
    <property type="match status" value="1"/>
</dbReference>
<dbReference type="InterPro" id="IPR007325">
    <property type="entry name" value="KFase/CYL"/>
</dbReference>
<dbReference type="Pfam" id="PF04199">
    <property type="entry name" value="Cyclase"/>
    <property type="match status" value="1"/>
</dbReference>
<dbReference type="PANTHER" id="PTHR31118:SF12">
    <property type="entry name" value="CYCLASE-LIKE PROTEIN 2"/>
    <property type="match status" value="1"/>
</dbReference>
<evidence type="ECO:0000256" key="9">
    <source>
        <dbReference type="ARBA" id="ARBA00023079"/>
    </source>
</evidence>
<dbReference type="GO" id="GO:0019441">
    <property type="term" value="P:L-tryptophan catabolic process to kynurenine"/>
    <property type="evidence" value="ECO:0007669"/>
    <property type="project" value="InterPro"/>
</dbReference>
<name>A0AAE3HIX2_9FIRM</name>
<dbReference type="EMBL" id="JANKAS010000010">
    <property type="protein sequence ID" value="MCR1899513.1"/>
    <property type="molecule type" value="Genomic_DNA"/>
</dbReference>
<dbReference type="InterPro" id="IPR037175">
    <property type="entry name" value="KFase_sf"/>
</dbReference>
<dbReference type="GO" id="GO:0004061">
    <property type="term" value="F:arylformamidase activity"/>
    <property type="evidence" value="ECO:0007669"/>
    <property type="project" value="UniProtKB-EC"/>
</dbReference>
<keyword evidence="9" id="KW-0823">Tryptophan catabolism</keyword>
<keyword evidence="7" id="KW-0378">Hydrolase</keyword>
<comment type="catalytic activity">
    <reaction evidence="10">
        <text>N-formyl-L-kynurenine + H2O = L-kynurenine + formate + H(+)</text>
        <dbReference type="Rhea" id="RHEA:13009"/>
        <dbReference type="ChEBI" id="CHEBI:15377"/>
        <dbReference type="ChEBI" id="CHEBI:15378"/>
        <dbReference type="ChEBI" id="CHEBI:15740"/>
        <dbReference type="ChEBI" id="CHEBI:57959"/>
        <dbReference type="ChEBI" id="CHEBI:58629"/>
        <dbReference type="EC" id="3.5.1.9"/>
    </reaction>
</comment>